<accession>A0A1G1WTL0</accession>
<dbReference type="Proteomes" id="UP000179279">
    <property type="component" value="Unassembled WGS sequence"/>
</dbReference>
<reference evidence="1 2" key="1">
    <citation type="journal article" date="2016" name="Nat. Commun.">
        <title>Thousands of microbial genomes shed light on interconnected biogeochemical processes in an aquifer system.</title>
        <authorList>
            <person name="Anantharaman K."/>
            <person name="Brown C.T."/>
            <person name="Hug L.A."/>
            <person name="Sharon I."/>
            <person name="Castelle C.J."/>
            <person name="Probst A.J."/>
            <person name="Thomas B.C."/>
            <person name="Singh A."/>
            <person name="Wilkins M.J."/>
            <person name="Karaoz U."/>
            <person name="Brodie E.L."/>
            <person name="Williams K.H."/>
            <person name="Hubbard S.S."/>
            <person name="Banfield J.F."/>
        </authorList>
    </citation>
    <scope>NUCLEOTIDE SEQUENCE [LARGE SCALE GENOMIC DNA]</scope>
</reference>
<dbReference type="AlphaFoldDB" id="A0A1G1WTL0"/>
<comment type="caution">
    <text evidence="1">The sequence shown here is derived from an EMBL/GenBank/DDBJ whole genome shotgun (WGS) entry which is preliminary data.</text>
</comment>
<dbReference type="EMBL" id="MHDA01000040">
    <property type="protein sequence ID" value="OGY31072.1"/>
    <property type="molecule type" value="Genomic_DNA"/>
</dbReference>
<gene>
    <name evidence="1" type="ORF">A3A57_01185</name>
</gene>
<protein>
    <submittedName>
        <fullName evidence="1">Uncharacterized protein</fullName>
    </submittedName>
</protein>
<proteinExistence type="predicted"/>
<organism evidence="1 2">
    <name type="scientific">Candidatus Woykebacteria bacterium RIFCSPLOWO2_01_FULL_41_12</name>
    <dbReference type="NCBI Taxonomy" id="1802604"/>
    <lineage>
        <taxon>Bacteria</taxon>
        <taxon>Candidatus Woykeibacteriota</taxon>
    </lineage>
</organism>
<evidence type="ECO:0000313" key="2">
    <source>
        <dbReference type="Proteomes" id="UP000179279"/>
    </source>
</evidence>
<evidence type="ECO:0000313" key="1">
    <source>
        <dbReference type="EMBL" id="OGY31072.1"/>
    </source>
</evidence>
<sequence length="273" mass="31077">MSTLTGSSGDGSEFRPILDRDAMIDILADHASAIPNREVALTTKEKRYQDWAAKVATRTFDYGYRIFDLTKKVLEGNSSAETELYLAYTSLLSEVYRESFDSAEFIPGLPHNVVLFLQQSPSSYEPLVVAQPDFSTQANLSFKLEERHFDQQIQAILDIVANLLTRALAVKYTTCSKLLTVRINAHVRDLAKVAVDLISGHQMVMLYGATNPAVTKVKDRLRQRFYDEAGRIRVLEYMEEGKMFSDDRFQKDQKAREILRLMTGLFDLKPLYL</sequence>
<name>A0A1G1WTL0_9BACT</name>